<dbReference type="Proteomes" id="UP001159405">
    <property type="component" value="Unassembled WGS sequence"/>
</dbReference>
<keyword evidence="2" id="KW-0479">Metal-binding</keyword>
<protein>
    <recommendedName>
        <fullName evidence="3">DDE Tnp4 domain-containing protein</fullName>
    </recommendedName>
</protein>
<name>A0ABN8P8E8_9CNID</name>
<comment type="cofactor">
    <cofactor evidence="1">
        <name>a divalent metal cation</name>
        <dbReference type="ChEBI" id="CHEBI:60240"/>
    </cofactor>
</comment>
<feature type="domain" description="DDE Tnp4" evidence="3">
    <location>
        <begin position="174"/>
        <end position="331"/>
    </location>
</feature>
<evidence type="ECO:0000259" key="3">
    <source>
        <dbReference type="Pfam" id="PF13359"/>
    </source>
</evidence>
<comment type="caution">
    <text evidence="4">The sequence shown here is derived from an EMBL/GenBank/DDBJ whole genome shotgun (WGS) entry which is preliminary data.</text>
</comment>
<dbReference type="InterPro" id="IPR027806">
    <property type="entry name" value="HARBI1_dom"/>
</dbReference>
<organism evidence="4 5">
    <name type="scientific">Porites lobata</name>
    <dbReference type="NCBI Taxonomy" id="104759"/>
    <lineage>
        <taxon>Eukaryota</taxon>
        <taxon>Metazoa</taxon>
        <taxon>Cnidaria</taxon>
        <taxon>Anthozoa</taxon>
        <taxon>Hexacorallia</taxon>
        <taxon>Scleractinia</taxon>
        <taxon>Fungiina</taxon>
        <taxon>Poritidae</taxon>
        <taxon>Porites</taxon>
    </lineage>
</organism>
<accession>A0ABN8P8E8</accession>
<evidence type="ECO:0000313" key="5">
    <source>
        <dbReference type="Proteomes" id="UP001159405"/>
    </source>
</evidence>
<evidence type="ECO:0000313" key="4">
    <source>
        <dbReference type="EMBL" id="CAH3137791.1"/>
    </source>
</evidence>
<dbReference type="EMBL" id="CALNXK010000060">
    <property type="protein sequence ID" value="CAH3137791.1"/>
    <property type="molecule type" value="Genomic_DNA"/>
</dbReference>
<gene>
    <name evidence="4" type="ORF">PLOB_00039875</name>
</gene>
<proteinExistence type="predicted"/>
<evidence type="ECO:0000256" key="2">
    <source>
        <dbReference type="ARBA" id="ARBA00022723"/>
    </source>
</evidence>
<sequence>MSFRETREMLLLAYDSKIISDEEFLVLWESYRCKNPDFPYSSYARFDLENVDESECLAEFRVQKQDIPLLANVLQLPMNIHCPQRTICDRIEDLCMLLRRFSYPCRYSDMISRFGRPVPELCMITNEVMDNIFNNHSHRISQWNDDILNPQLLQEYADVIHAKGAPLENCFGFIDGTVRPIARPDQQQRIVYNGHKRVHSLKFQSVALPNGLIGNMYGPVEGKKHDASMLVDSNLLHELEQNAFSPTGEPMCVFGDPAYPLRVHLQAPFRHGILTPAMEAYNAEMSSVRVTVEWLFGDVINDFKFLDFKKNLKIGMSSVGKMYLVCAILNNAITCLYGNSTSEFLG</sequence>
<dbReference type="PANTHER" id="PTHR34615">
    <property type="entry name" value="PX DOMAIN-CONTAINING PROTEIN"/>
    <property type="match status" value="1"/>
</dbReference>
<keyword evidence="5" id="KW-1185">Reference proteome</keyword>
<dbReference type="Pfam" id="PF13359">
    <property type="entry name" value="DDE_Tnp_4"/>
    <property type="match status" value="1"/>
</dbReference>
<dbReference type="PANTHER" id="PTHR34615:SF1">
    <property type="entry name" value="PX DOMAIN-CONTAINING PROTEIN"/>
    <property type="match status" value="1"/>
</dbReference>
<evidence type="ECO:0000256" key="1">
    <source>
        <dbReference type="ARBA" id="ARBA00001968"/>
    </source>
</evidence>
<reference evidence="4 5" key="1">
    <citation type="submission" date="2022-05" db="EMBL/GenBank/DDBJ databases">
        <authorList>
            <consortium name="Genoscope - CEA"/>
            <person name="William W."/>
        </authorList>
    </citation>
    <scope>NUCLEOTIDE SEQUENCE [LARGE SCALE GENOMIC DNA]</scope>
</reference>